<comment type="caution">
    <text evidence="2">The sequence shown here is derived from an EMBL/GenBank/DDBJ whole genome shotgun (WGS) entry which is preliminary data.</text>
</comment>
<evidence type="ECO:0000313" key="3">
    <source>
        <dbReference type="Proteomes" id="UP000004728"/>
    </source>
</evidence>
<dbReference type="OrthoDB" id="2656488at2"/>
<dbReference type="RefSeq" id="WP_008065563.1">
    <property type="nucleotide sequence ID" value="NZ_AQWK01000001.1"/>
</dbReference>
<dbReference type="CDD" id="cd10447">
    <property type="entry name" value="GIY-YIG_unchar_2"/>
    <property type="match status" value="1"/>
</dbReference>
<name>F1Z8C8_9SPHN</name>
<sequence length="306" mass="33185">MTRAAGRSLELYYIDGRPDGMLTAEMFNWTGHVLMTPRTQIAAALARPEASYAGIYLLLGEQEGEPLAYIGEGEDISARIRSHDVKKDWWTSAILITAAANKLNKAHVRYLEARLIAEAKSIGRMPLENSVAPGLPGLSEADQGKMEAFLENLLVVLPAVRVDMFIQRARSAPKPAVAAPATVLAEPEARFVLEAKRAGLVAHATLQGGEFIVEKGSMARLNWEGSWITGYAQLHAELKRAGVMEEADGHCLFAQSYAFQSPSAAAAVVVGRQANGTTEWKHEATGVTYRDWEASRIEAAQATEPA</sequence>
<proteinExistence type="predicted"/>
<keyword evidence="3" id="KW-1185">Reference proteome</keyword>
<dbReference type="HOGENOM" id="CLU_052782_1_0_5"/>
<evidence type="ECO:0000313" key="2">
    <source>
        <dbReference type="EMBL" id="EGD59097.1"/>
    </source>
</evidence>
<evidence type="ECO:0000259" key="1">
    <source>
        <dbReference type="Pfam" id="PF14267"/>
    </source>
</evidence>
<dbReference type="Proteomes" id="UP000004728">
    <property type="component" value="Unassembled WGS sequence"/>
</dbReference>
<dbReference type="EMBL" id="AEWJ01000037">
    <property type="protein sequence ID" value="EGD59097.1"/>
    <property type="molecule type" value="Genomic_DNA"/>
</dbReference>
<dbReference type="eggNOG" id="COG1479">
    <property type="taxonomic scope" value="Bacteria"/>
</dbReference>
<gene>
    <name evidence="2" type="ORF">Y88_1159</name>
</gene>
<dbReference type="InParanoid" id="F1Z8C8"/>
<organism evidence="2 3">
    <name type="scientific">Novosphingobium nitrogenifigens DSM 19370</name>
    <dbReference type="NCBI Taxonomy" id="983920"/>
    <lineage>
        <taxon>Bacteria</taxon>
        <taxon>Pseudomonadati</taxon>
        <taxon>Pseudomonadota</taxon>
        <taxon>Alphaproteobacteria</taxon>
        <taxon>Sphingomonadales</taxon>
        <taxon>Sphingomonadaceae</taxon>
        <taxon>Novosphingobium</taxon>
    </lineage>
</organism>
<accession>F1Z8C8</accession>
<dbReference type="InterPro" id="IPR025579">
    <property type="entry name" value="DUF4357"/>
</dbReference>
<dbReference type="STRING" id="983920.Y88_1159"/>
<dbReference type="Pfam" id="PF14267">
    <property type="entry name" value="DUF4357"/>
    <property type="match status" value="1"/>
</dbReference>
<dbReference type="AlphaFoldDB" id="F1Z8C8"/>
<protein>
    <recommendedName>
        <fullName evidence="1">DUF4357 domain-containing protein</fullName>
    </recommendedName>
</protein>
<reference evidence="2 3" key="1">
    <citation type="journal article" date="2012" name="J. Bacteriol.">
        <title>Draft Genome Sequence of Novosphingobium nitrogenifigens Y88T.</title>
        <authorList>
            <person name="Strabala T.J."/>
            <person name="Macdonald L."/>
            <person name="Liu V."/>
            <person name="Smit A.M."/>
        </authorList>
    </citation>
    <scope>NUCLEOTIDE SEQUENCE [LARGE SCALE GENOMIC DNA]</scope>
    <source>
        <strain evidence="2 3">DSM 19370</strain>
    </source>
</reference>
<feature type="domain" description="DUF4357" evidence="1">
    <location>
        <begin position="237"/>
        <end position="288"/>
    </location>
</feature>